<reference evidence="2" key="2">
    <citation type="journal article" date="2021" name="PeerJ">
        <title>Extensive microbial diversity within the chicken gut microbiome revealed by metagenomics and culture.</title>
        <authorList>
            <person name="Gilroy R."/>
            <person name="Ravi A."/>
            <person name="Getino M."/>
            <person name="Pursley I."/>
            <person name="Horton D.L."/>
            <person name="Alikhan N.F."/>
            <person name="Baker D."/>
            <person name="Gharbi K."/>
            <person name="Hall N."/>
            <person name="Watson M."/>
            <person name="Adriaenssens E.M."/>
            <person name="Foster-Nyarko E."/>
            <person name="Jarju S."/>
            <person name="Secka A."/>
            <person name="Antonio M."/>
            <person name="Oren A."/>
            <person name="Chaudhuri R.R."/>
            <person name="La Ragione R."/>
            <person name="Hildebrand F."/>
            <person name="Pallen M.J."/>
        </authorList>
    </citation>
    <scope>NUCLEOTIDE SEQUENCE</scope>
    <source>
        <strain evidence="2">7463</strain>
    </source>
</reference>
<gene>
    <name evidence="2" type="ORF">IAC56_03235</name>
</gene>
<protein>
    <submittedName>
        <fullName evidence="2">Uncharacterized protein</fullName>
    </submittedName>
</protein>
<dbReference type="AlphaFoldDB" id="A0A9D1LFV4"/>
<feature type="compositionally biased region" description="Basic and acidic residues" evidence="1">
    <location>
        <begin position="40"/>
        <end position="55"/>
    </location>
</feature>
<name>A0A9D1LFV4_9BURK</name>
<feature type="compositionally biased region" description="Basic and acidic residues" evidence="1">
    <location>
        <begin position="10"/>
        <end position="27"/>
    </location>
</feature>
<dbReference type="EMBL" id="DVMY01000055">
    <property type="protein sequence ID" value="HIU37271.1"/>
    <property type="molecule type" value="Genomic_DNA"/>
</dbReference>
<accession>A0A9D1LFV4</accession>
<dbReference type="Proteomes" id="UP000824083">
    <property type="component" value="Unassembled WGS sequence"/>
</dbReference>
<sequence>MQRYYWRSMTEPDRQAMKDELPPPVREKFRKRYASPNDIRPVDEHGHVVRHRLSPEERARMRQQIREMHIEFYRFHHQRPSVAIDDAPASSQPDDSQQ</sequence>
<feature type="region of interest" description="Disordered" evidence="1">
    <location>
        <begin position="79"/>
        <end position="98"/>
    </location>
</feature>
<feature type="compositionally biased region" description="Low complexity" evidence="1">
    <location>
        <begin position="85"/>
        <end position="98"/>
    </location>
</feature>
<evidence type="ECO:0000313" key="2">
    <source>
        <dbReference type="EMBL" id="HIU37271.1"/>
    </source>
</evidence>
<proteinExistence type="predicted"/>
<evidence type="ECO:0000256" key="1">
    <source>
        <dbReference type="SAM" id="MobiDB-lite"/>
    </source>
</evidence>
<feature type="region of interest" description="Disordered" evidence="1">
    <location>
        <begin position="1"/>
        <end position="55"/>
    </location>
</feature>
<comment type="caution">
    <text evidence="2">The sequence shown here is derived from an EMBL/GenBank/DDBJ whole genome shotgun (WGS) entry which is preliminary data.</text>
</comment>
<organism evidence="2 3">
    <name type="scientific">Candidatus Aphodousia faecigallinarum</name>
    <dbReference type="NCBI Taxonomy" id="2840677"/>
    <lineage>
        <taxon>Bacteria</taxon>
        <taxon>Pseudomonadati</taxon>
        <taxon>Pseudomonadota</taxon>
        <taxon>Betaproteobacteria</taxon>
        <taxon>Burkholderiales</taxon>
        <taxon>Sutterellaceae</taxon>
        <taxon>Sutterellaceae incertae sedis</taxon>
        <taxon>Candidatus Aphodousia</taxon>
    </lineage>
</organism>
<reference evidence="2" key="1">
    <citation type="submission" date="2020-10" db="EMBL/GenBank/DDBJ databases">
        <authorList>
            <person name="Gilroy R."/>
        </authorList>
    </citation>
    <scope>NUCLEOTIDE SEQUENCE</scope>
    <source>
        <strain evidence="2">7463</strain>
    </source>
</reference>
<evidence type="ECO:0000313" key="3">
    <source>
        <dbReference type="Proteomes" id="UP000824083"/>
    </source>
</evidence>